<dbReference type="InterPro" id="IPR035979">
    <property type="entry name" value="RBD_domain_sf"/>
</dbReference>
<dbReference type="KEGG" id="qsa:O6P43_031927"/>
<reference evidence="5" key="1">
    <citation type="journal article" date="2023" name="Science">
        <title>Elucidation of the pathway for biosynthesis of saponin adjuvants from the soapbark tree.</title>
        <authorList>
            <person name="Reed J."/>
            <person name="Orme A."/>
            <person name="El-Demerdash A."/>
            <person name="Owen C."/>
            <person name="Martin L.B.B."/>
            <person name="Misra R.C."/>
            <person name="Kikuchi S."/>
            <person name="Rejzek M."/>
            <person name="Martin A.C."/>
            <person name="Harkess A."/>
            <person name="Leebens-Mack J."/>
            <person name="Louveau T."/>
            <person name="Stephenson M.J."/>
            <person name="Osbourn A."/>
        </authorList>
    </citation>
    <scope>NUCLEOTIDE SEQUENCE</scope>
    <source>
        <strain evidence="5">S10</strain>
    </source>
</reference>
<protein>
    <submittedName>
        <fullName evidence="5">UBP1-associated protein 2C</fullName>
    </submittedName>
</protein>
<dbReference type="Gene3D" id="3.30.70.330">
    <property type="match status" value="2"/>
</dbReference>
<dbReference type="GO" id="GO:0003723">
    <property type="term" value="F:RNA binding"/>
    <property type="evidence" value="ECO:0007669"/>
    <property type="project" value="UniProtKB-UniRule"/>
</dbReference>
<proteinExistence type="predicted"/>
<accession>A0AAD7KWH1</accession>
<organism evidence="5 6">
    <name type="scientific">Quillaja saponaria</name>
    <name type="common">Soap bark tree</name>
    <dbReference type="NCBI Taxonomy" id="32244"/>
    <lineage>
        <taxon>Eukaryota</taxon>
        <taxon>Viridiplantae</taxon>
        <taxon>Streptophyta</taxon>
        <taxon>Embryophyta</taxon>
        <taxon>Tracheophyta</taxon>
        <taxon>Spermatophyta</taxon>
        <taxon>Magnoliopsida</taxon>
        <taxon>eudicotyledons</taxon>
        <taxon>Gunneridae</taxon>
        <taxon>Pentapetalae</taxon>
        <taxon>rosids</taxon>
        <taxon>fabids</taxon>
        <taxon>Fabales</taxon>
        <taxon>Quillajaceae</taxon>
        <taxon>Quillaja</taxon>
    </lineage>
</organism>
<dbReference type="Proteomes" id="UP001163823">
    <property type="component" value="Chromosome 13"/>
</dbReference>
<keyword evidence="1 2" id="KW-0694">RNA-binding</keyword>
<dbReference type="InterPro" id="IPR012677">
    <property type="entry name" value="Nucleotide-bd_a/b_plait_sf"/>
</dbReference>
<dbReference type="PROSITE" id="PS50102">
    <property type="entry name" value="RRM"/>
    <property type="match status" value="2"/>
</dbReference>
<dbReference type="PANTHER" id="PTHR48024">
    <property type="entry name" value="GEO13361P1-RELATED"/>
    <property type="match status" value="1"/>
</dbReference>
<feature type="region of interest" description="Disordered" evidence="3">
    <location>
        <begin position="1"/>
        <end position="26"/>
    </location>
</feature>
<evidence type="ECO:0000259" key="4">
    <source>
        <dbReference type="PROSITE" id="PS50102"/>
    </source>
</evidence>
<keyword evidence="6" id="KW-1185">Reference proteome</keyword>
<dbReference type="PANTHER" id="PTHR48024:SF41">
    <property type="entry name" value="HETEROGENEOUS NUCLEAR RIBONUCLEOPROTEIN"/>
    <property type="match status" value="1"/>
</dbReference>
<gene>
    <name evidence="5" type="ORF">O6P43_031927</name>
</gene>
<dbReference type="Pfam" id="PF00076">
    <property type="entry name" value="RRM_1"/>
    <property type="match status" value="2"/>
</dbReference>
<dbReference type="GO" id="GO:0005634">
    <property type="term" value="C:nucleus"/>
    <property type="evidence" value="ECO:0007669"/>
    <property type="project" value="TreeGrafter"/>
</dbReference>
<evidence type="ECO:0000256" key="3">
    <source>
        <dbReference type="SAM" id="MobiDB-lite"/>
    </source>
</evidence>
<dbReference type="AlphaFoldDB" id="A0AAD7KWH1"/>
<dbReference type="FunFam" id="3.30.70.330:FF:000529">
    <property type="entry name" value="UBP1-associated protein 2C isoform A"/>
    <property type="match status" value="1"/>
</dbReference>
<evidence type="ECO:0000256" key="1">
    <source>
        <dbReference type="ARBA" id="ARBA00022884"/>
    </source>
</evidence>
<sequence>MDFTKKRKTEENGSTNSPPPSTTTLSQEDIRRILQPLPQDQLLDLLQSATLRHPDVLEDVRSLTDRDTTLRKLFVRGLAGETATETLRSVFSSFGELEEGIVIFDKTTGKSKGYGFVTFKHVDGAVLALKEPSKKIDGRMTVTQLAAAGTSGGPGTNLVQSGVTDVSLRKIFVGNVPFDISSERLLAYFSMYGEIEEGPLGFDKGNGKVRGFAFFVYKTEEGAMASLVEPLKTIDGQQVVCKFAVDNKKGRAGGRQKPTQPGFTGEGMLPPPQQPSLPGSMLGSQYGGPGNISSYTGYTGGHQGPPLINN</sequence>
<feature type="region of interest" description="Disordered" evidence="3">
    <location>
        <begin position="249"/>
        <end position="310"/>
    </location>
</feature>
<feature type="domain" description="RRM" evidence="4">
    <location>
        <begin position="169"/>
        <end position="251"/>
    </location>
</feature>
<dbReference type="EMBL" id="JARAOO010000013">
    <property type="protein sequence ID" value="KAJ7947075.1"/>
    <property type="molecule type" value="Genomic_DNA"/>
</dbReference>
<feature type="domain" description="RRM" evidence="4">
    <location>
        <begin position="71"/>
        <end position="148"/>
    </location>
</feature>
<evidence type="ECO:0000313" key="5">
    <source>
        <dbReference type="EMBL" id="KAJ7947075.1"/>
    </source>
</evidence>
<dbReference type="SMART" id="SM00360">
    <property type="entry name" value="RRM"/>
    <property type="match status" value="2"/>
</dbReference>
<evidence type="ECO:0000313" key="6">
    <source>
        <dbReference type="Proteomes" id="UP001163823"/>
    </source>
</evidence>
<name>A0AAD7KWH1_QUISA</name>
<evidence type="ECO:0000256" key="2">
    <source>
        <dbReference type="PROSITE-ProRule" id="PRU00176"/>
    </source>
</evidence>
<comment type="caution">
    <text evidence="5">The sequence shown here is derived from an EMBL/GenBank/DDBJ whole genome shotgun (WGS) entry which is preliminary data.</text>
</comment>
<dbReference type="InterPro" id="IPR050886">
    <property type="entry name" value="RNA-binding_reg"/>
</dbReference>
<dbReference type="SUPFAM" id="SSF54928">
    <property type="entry name" value="RNA-binding domain, RBD"/>
    <property type="match status" value="2"/>
</dbReference>
<dbReference type="InterPro" id="IPR000504">
    <property type="entry name" value="RRM_dom"/>
</dbReference>